<organism evidence="1 2">
    <name type="scientific">Marinibactrum halimedae</name>
    <dbReference type="NCBI Taxonomy" id="1444977"/>
    <lineage>
        <taxon>Bacteria</taxon>
        <taxon>Pseudomonadati</taxon>
        <taxon>Pseudomonadota</taxon>
        <taxon>Gammaproteobacteria</taxon>
        <taxon>Cellvibrionales</taxon>
        <taxon>Cellvibrionaceae</taxon>
        <taxon>Marinibactrum</taxon>
    </lineage>
</organism>
<reference evidence="1 2" key="1">
    <citation type="journal article" date="2014" name="Int. J. Syst. Evol. Microbiol.">
        <title>Complete genome sequence of Corynebacterium casei LMG S-19264T (=DSM 44701T), isolated from a smear-ripened cheese.</title>
        <authorList>
            <consortium name="US DOE Joint Genome Institute (JGI-PGF)"/>
            <person name="Walter F."/>
            <person name="Albersmeier A."/>
            <person name="Kalinowski J."/>
            <person name="Ruckert C."/>
        </authorList>
    </citation>
    <scope>NUCLEOTIDE SEQUENCE [LARGE SCALE GENOMIC DNA]</scope>
    <source>
        <strain evidence="1 2">NBRC 110095</strain>
    </source>
</reference>
<dbReference type="AlphaFoldDB" id="A0AA37T939"/>
<dbReference type="Pfam" id="PF14357">
    <property type="entry name" value="DUF4404"/>
    <property type="match status" value="1"/>
</dbReference>
<dbReference type="Proteomes" id="UP001156870">
    <property type="component" value="Unassembled WGS sequence"/>
</dbReference>
<dbReference type="EMBL" id="BSPD01000041">
    <property type="protein sequence ID" value="GLS26201.1"/>
    <property type="molecule type" value="Genomic_DNA"/>
</dbReference>
<dbReference type="InterPro" id="IPR025516">
    <property type="entry name" value="DUF4404"/>
</dbReference>
<gene>
    <name evidence="1" type="ORF">GCM10007877_19160</name>
</gene>
<keyword evidence="2" id="KW-1185">Reference proteome</keyword>
<dbReference type="RefSeq" id="WP_232595832.1">
    <property type="nucleotide sequence ID" value="NZ_BSPD01000041.1"/>
</dbReference>
<accession>A0AA37T939</accession>
<evidence type="ECO:0008006" key="3">
    <source>
        <dbReference type="Google" id="ProtNLM"/>
    </source>
</evidence>
<comment type="caution">
    <text evidence="1">The sequence shown here is derived from an EMBL/GenBank/DDBJ whole genome shotgun (WGS) entry which is preliminary data.</text>
</comment>
<sequence length="96" mass="10554">MVNTTGPHTTVSQSDPSQSLPEAIVILKTHLNEALDTSEKDLIGDVLMHMTSNKPLTKNSGLRARIENQLGVFETSHPRLAKSLREVLDALHRMGI</sequence>
<name>A0AA37T939_9GAMM</name>
<protein>
    <recommendedName>
        <fullName evidence="3">DUF4404 family protein</fullName>
    </recommendedName>
</protein>
<evidence type="ECO:0000313" key="1">
    <source>
        <dbReference type="EMBL" id="GLS26201.1"/>
    </source>
</evidence>
<evidence type="ECO:0000313" key="2">
    <source>
        <dbReference type="Proteomes" id="UP001156870"/>
    </source>
</evidence>
<proteinExistence type="predicted"/>